<comment type="subcellular location">
    <subcellularLocation>
        <location evidence="1">Cell membrane</location>
        <topology evidence="1">Multi-pass membrane protein</topology>
    </subcellularLocation>
</comment>
<reference evidence="7 8" key="1">
    <citation type="submission" date="2019-08" db="EMBL/GenBank/DDBJ databases">
        <authorList>
            <person name="Shi S."/>
        </authorList>
    </citation>
    <scope>NUCLEOTIDE SEQUENCE [LARGE SCALE GENOMIC DNA]</scope>
    <source>
        <strain evidence="7 8">GY10130</strain>
    </source>
</reference>
<evidence type="ECO:0000256" key="2">
    <source>
        <dbReference type="ARBA" id="ARBA00022475"/>
    </source>
</evidence>
<accession>A0A5C8KEV6</accession>
<proteinExistence type="predicted"/>
<evidence type="ECO:0000313" key="7">
    <source>
        <dbReference type="EMBL" id="TXK52332.1"/>
    </source>
</evidence>
<feature type="transmembrane region" description="Helical" evidence="6">
    <location>
        <begin position="81"/>
        <end position="97"/>
    </location>
</feature>
<dbReference type="AlphaFoldDB" id="A0A5C8KEV6"/>
<dbReference type="OrthoDB" id="848621at2"/>
<dbReference type="Proteomes" id="UP000321926">
    <property type="component" value="Unassembled WGS sequence"/>
</dbReference>
<feature type="transmembrane region" description="Helical" evidence="6">
    <location>
        <begin position="56"/>
        <end position="74"/>
    </location>
</feature>
<keyword evidence="3 6" id="KW-0812">Transmembrane</keyword>
<protein>
    <recommendedName>
        <fullName evidence="9">FUSC family protein</fullName>
    </recommendedName>
</protein>
<dbReference type="Pfam" id="PF06081">
    <property type="entry name" value="ArAE_1"/>
    <property type="match status" value="1"/>
</dbReference>
<organism evidence="7 8">
    <name type="scientific">Pontibacter qinzhouensis</name>
    <dbReference type="NCBI Taxonomy" id="2603253"/>
    <lineage>
        <taxon>Bacteria</taxon>
        <taxon>Pseudomonadati</taxon>
        <taxon>Bacteroidota</taxon>
        <taxon>Cytophagia</taxon>
        <taxon>Cytophagales</taxon>
        <taxon>Hymenobacteraceae</taxon>
        <taxon>Pontibacter</taxon>
    </lineage>
</organism>
<name>A0A5C8KEV6_9BACT</name>
<gene>
    <name evidence="7" type="ORF">FVR03_01055</name>
</gene>
<comment type="caution">
    <text evidence="7">The sequence shown here is derived from an EMBL/GenBank/DDBJ whole genome shotgun (WGS) entry which is preliminary data.</text>
</comment>
<evidence type="ECO:0000256" key="5">
    <source>
        <dbReference type="ARBA" id="ARBA00023136"/>
    </source>
</evidence>
<keyword evidence="8" id="KW-1185">Reference proteome</keyword>
<feature type="transmembrane region" description="Helical" evidence="6">
    <location>
        <begin position="31"/>
        <end position="50"/>
    </location>
</feature>
<dbReference type="GO" id="GO:0005886">
    <property type="term" value="C:plasma membrane"/>
    <property type="evidence" value="ECO:0007669"/>
    <property type="project" value="UniProtKB-SubCell"/>
</dbReference>
<sequence>MKKFYFLPPSLIFFLMLKGAEFLAKVGLTSQIIKTALAAAISWFLATSLLQDEYPFFAPLAAVLTVQVTVVDSLEKASHRLIGIILGVVLSMLIGHWFNISAYSIFFVILIGMALTNALRMNPQIVSQVGVSSLLVLAFGHSHGYATGRIIETMVGSVVAIAINALIVPRNAIPDVEQAIVQLSQKAATTLHYLSLMLKDEVKTAQHGKPIVDELVAQTEKSIQVLRLAEQSLKYNPFLVHKRTRLGRLSIGIRHMEHITVQIRGIRRGLADLRSAGSFKAEYPQIEGLASAIAATSVCIPVFGQILAEPSVSQMTELQNNMKQARKMQTACLADLKEVTSLTVLRDMGSILTDLSRILAEVER</sequence>
<keyword evidence="5 6" id="KW-0472">Membrane</keyword>
<dbReference type="InterPro" id="IPR010343">
    <property type="entry name" value="ArAE_1"/>
</dbReference>
<keyword evidence="2" id="KW-1003">Cell membrane</keyword>
<dbReference type="EMBL" id="VRTY01000003">
    <property type="protein sequence ID" value="TXK52332.1"/>
    <property type="molecule type" value="Genomic_DNA"/>
</dbReference>
<evidence type="ECO:0008006" key="9">
    <source>
        <dbReference type="Google" id="ProtNLM"/>
    </source>
</evidence>
<evidence type="ECO:0000256" key="4">
    <source>
        <dbReference type="ARBA" id="ARBA00022989"/>
    </source>
</evidence>
<keyword evidence="4 6" id="KW-1133">Transmembrane helix</keyword>
<evidence type="ECO:0000256" key="6">
    <source>
        <dbReference type="SAM" id="Phobius"/>
    </source>
</evidence>
<evidence type="ECO:0000256" key="3">
    <source>
        <dbReference type="ARBA" id="ARBA00022692"/>
    </source>
</evidence>
<evidence type="ECO:0000256" key="1">
    <source>
        <dbReference type="ARBA" id="ARBA00004651"/>
    </source>
</evidence>
<evidence type="ECO:0000313" key="8">
    <source>
        <dbReference type="Proteomes" id="UP000321926"/>
    </source>
</evidence>